<dbReference type="InterPro" id="IPR011989">
    <property type="entry name" value="ARM-like"/>
</dbReference>
<evidence type="ECO:0000256" key="1">
    <source>
        <dbReference type="ARBA" id="ARBA00049983"/>
    </source>
</evidence>
<dbReference type="GO" id="GO:0042273">
    <property type="term" value="P:ribosomal large subunit biogenesis"/>
    <property type="evidence" value="ECO:0007669"/>
    <property type="project" value="TreeGrafter"/>
</dbReference>
<feature type="domain" description="SYO1-like TPR repeats" evidence="3">
    <location>
        <begin position="490"/>
        <end position="766"/>
    </location>
</feature>
<comment type="similarity">
    <text evidence="1">Belongs to the nuclear import and ribosome assembly adapter family.</text>
</comment>
<dbReference type="InParanoid" id="A0A0V0QFP9"/>
<dbReference type="SUPFAM" id="SSF48371">
    <property type="entry name" value="ARM repeat"/>
    <property type="match status" value="1"/>
</dbReference>
<name>A0A0V0QFP9_PSEPJ</name>
<reference evidence="4 5" key="1">
    <citation type="journal article" date="2015" name="Sci. Rep.">
        <title>Genome of the facultative scuticociliatosis pathogen Pseudocohnilembus persalinus provides insight into its virulence through horizontal gene transfer.</title>
        <authorList>
            <person name="Xiong J."/>
            <person name="Wang G."/>
            <person name="Cheng J."/>
            <person name="Tian M."/>
            <person name="Pan X."/>
            <person name="Warren A."/>
            <person name="Jiang C."/>
            <person name="Yuan D."/>
            <person name="Miao W."/>
        </authorList>
    </citation>
    <scope>NUCLEOTIDE SEQUENCE [LARGE SCALE GENOMIC DNA]</scope>
    <source>
        <strain evidence="4">36N120E</strain>
    </source>
</reference>
<feature type="region of interest" description="Disordered" evidence="2">
    <location>
        <begin position="1"/>
        <end position="46"/>
    </location>
</feature>
<protein>
    <recommendedName>
        <fullName evidence="3">SYO1-like TPR repeats domain-containing protein</fullName>
    </recommendedName>
</protein>
<evidence type="ECO:0000313" key="4">
    <source>
        <dbReference type="EMBL" id="KRX00928.1"/>
    </source>
</evidence>
<dbReference type="EMBL" id="LDAU01000180">
    <property type="protein sequence ID" value="KRX00928.1"/>
    <property type="molecule type" value="Genomic_DNA"/>
</dbReference>
<proteinExistence type="inferred from homology"/>
<dbReference type="Gene3D" id="1.25.10.10">
    <property type="entry name" value="Leucine-rich Repeat Variant"/>
    <property type="match status" value="1"/>
</dbReference>
<dbReference type="GO" id="GO:0006606">
    <property type="term" value="P:protein import into nucleus"/>
    <property type="evidence" value="ECO:0007669"/>
    <property type="project" value="TreeGrafter"/>
</dbReference>
<dbReference type="PANTHER" id="PTHR13347:SF1">
    <property type="entry name" value="HEAT REPEAT-CONTAINING PROTEIN 3"/>
    <property type="match status" value="1"/>
</dbReference>
<dbReference type="InterPro" id="IPR052616">
    <property type="entry name" value="SYO1-like"/>
</dbReference>
<keyword evidence="5" id="KW-1185">Reference proteome</keyword>
<accession>A0A0V0QFP9</accession>
<evidence type="ECO:0000313" key="5">
    <source>
        <dbReference type="Proteomes" id="UP000054937"/>
    </source>
</evidence>
<gene>
    <name evidence="4" type="ORF">PPERSA_09534</name>
</gene>
<dbReference type="InterPro" id="IPR016024">
    <property type="entry name" value="ARM-type_fold"/>
</dbReference>
<dbReference type="GO" id="GO:0051082">
    <property type="term" value="F:unfolded protein binding"/>
    <property type="evidence" value="ECO:0007669"/>
    <property type="project" value="TreeGrafter"/>
</dbReference>
<organism evidence="4 5">
    <name type="scientific">Pseudocohnilembus persalinus</name>
    <name type="common">Ciliate</name>
    <dbReference type="NCBI Taxonomy" id="266149"/>
    <lineage>
        <taxon>Eukaryota</taxon>
        <taxon>Sar</taxon>
        <taxon>Alveolata</taxon>
        <taxon>Ciliophora</taxon>
        <taxon>Intramacronucleata</taxon>
        <taxon>Oligohymenophorea</taxon>
        <taxon>Scuticociliatia</taxon>
        <taxon>Philasterida</taxon>
        <taxon>Pseudocohnilembidae</taxon>
        <taxon>Pseudocohnilembus</taxon>
    </lineage>
</organism>
<dbReference type="OrthoDB" id="288703at2759"/>
<dbReference type="InterPro" id="IPR057990">
    <property type="entry name" value="TPR_SYO1"/>
</dbReference>
<sequence length="769" mass="90022">MKSIRKSYKQAKFFFKSQQNPFKNKKNPDSDSSSDDENNNNNFLDQLSGSDNLSLLERLKSSDERVRELGIISLVNISFQTDLQSLQYFLTEEVLAILVNGLQDPNPSLMVHNIHACMNLLNVEMYQREKNAQIHVSKILVEKGILTNIDNLLRQLFNLFEGPESSQKQIFNGYKVLQALFYLLSTMCEIFQDNYLKLLTESKIGQDIIQYSFQALKIQGSQQNNHQQKQQQEDLLAENQISILNYLQVFSECTVVATAQSILQNEQNMEILFTIAKTFKNSSAQLALSTIINLTFSSIYGQNSSILQNQQFVTLIEKIYVLLDQQCQNILSLEIHSELTNMRQLINSKCLVDGNDGQKSQKQDDNNIFEEDDVFEMEFDQDFSQSHDEQNKPVKKTKKLKKRLNKEGKDALKLWMDSSDQILNLLTVLINIFEEQDNEEDFEEEEFDSDCEEKQQDLQNQIDKNNNGNQASNQNDEDCTLIIKQKIVDQLFQKGLIKQLVEKIQVISKDDQKFYTQVSKDSIRQIQRVEEYALSALQNFINNNFDKYFNQNKQIWSEIFVGLWQNFLKRSSQVEIYGNQQEQDNEIDEDTEQIEISKLNIAILNERLILLLLQKNEQFTTLQSNEDFSQFYQYFKKNINNFSKFNDNQDLILIFLDICALKYHPLKNKNKQDFEFITDLIVDLLQNCQQYMISAQTLNTLFDVHSEEMHDDIFQAKNLMSILEPGKQMFQTQMNALKNKFSRSEYSFLKQTLVNLKRFIDYKKQNIKF</sequence>
<evidence type="ECO:0000256" key="2">
    <source>
        <dbReference type="SAM" id="MobiDB-lite"/>
    </source>
</evidence>
<dbReference type="Proteomes" id="UP000054937">
    <property type="component" value="Unassembled WGS sequence"/>
</dbReference>
<comment type="caution">
    <text evidence="4">The sequence shown here is derived from an EMBL/GenBank/DDBJ whole genome shotgun (WGS) entry which is preliminary data.</text>
</comment>
<evidence type="ECO:0000259" key="3">
    <source>
        <dbReference type="Pfam" id="PF25567"/>
    </source>
</evidence>
<dbReference type="PANTHER" id="PTHR13347">
    <property type="entry name" value="HEAT REPEAT-CONTAINING PROTEIN 3"/>
    <property type="match status" value="1"/>
</dbReference>
<dbReference type="AlphaFoldDB" id="A0A0V0QFP9"/>
<dbReference type="Pfam" id="PF25567">
    <property type="entry name" value="TPR_SYO1"/>
    <property type="match status" value="1"/>
</dbReference>